<feature type="transmembrane region" description="Helical" evidence="1">
    <location>
        <begin position="283"/>
        <end position="303"/>
    </location>
</feature>
<evidence type="ECO:0000313" key="2">
    <source>
        <dbReference type="EMBL" id="SEW30583.1"/>
    </source>
</evidence>
<feature type="transmembrane region" description="Helical" evidence="1">
    <location>
        <begin position="204"/>
        <end position="222"/>
    </location>
</feature>
<proteinExistence type="predicted"/>
<feature type="transmembrane region" description="Helical" evidence="1">
    <location>
        <begin position="357"/>
        <end position="373"/>
    </location>
</feature>
<feature type="transmembrane region" description="Helical" evidence="1">
    <location>
        <begin position="253"/>
        <end position="271"/>
    </location>
</feature>
<feature type="transmembrane region" description="Helical" evidence="1">
    <location>
        <begin position="229"/>
        <end position="247"/>
    </location>
</feature>
<feature type="transmembrane region" description="Helical" evidence="1">
    <location>
        <begin position="443"/>
        <end position="463"/>
    </location>
</feature>
<dbReference type="InterPro" id="IPR007263">
    <property type="entry name" value="DCC1-like"/>
</dbReference>
<feature type="transmembrane region" description="Helical" evidence="1">
    <location>
        <begin position="475"/>
        <end position="499"/>
    </location>
</feature>
<dbReference type="GO" id="GO:0015035">
    <property type="term" value="F:protein-disulfide reductase activity"/>
    <property type="evidence" value="ECO:0007669"/>
    <property type="project" value="InterPro"/>
</dbReference>
<sequence length="626" mass="70260">MWPYGGDRLALSQTFGNPSDCPQISPNQPQHCRFSQLNRNNPAAQKDRLMATHIYYDGECPFCTRYVKMLRLRESLGEIALVDLRTHAEKRAELEREGFDVDQGMVVETEGRRVGGADATNALALMSTPSNLFNRLNQMIFAQPLLSATVYPVLRSGRWLTLFLMGRDAINAEETSQRQILFSFFFGLFSLFHVFNYAFAYDRYPPAMDLIAVFAAALFLLWRPGSSRALFLLMLASTISTIAQAPAQSNHTMLRTVVIVGYWLSFFWAFIRSQPIANVFENFILAGRGSLLVMYVFGIFHKINTDFMDPTMSCAVYLWQDMPAPFSMMGGSFIDYSAIYGTYVVEGAIMLGLLYRPTRYIGLVFGIFFHLFLGLSDYAAYIAFTTLSISMHVLWLDREATDRIGASPEMAFIRTRIQQPLYIAAFLTFLVGGAMAMKGHDFSLSNLYLLPFVLPLCFLILKYGKEGVGVTKEKFSTAAWVCGIAAAGLYFANGAAPYFGLKTAQSINMFANLRLEGGVSNHAVFGNAPGPFTYLNDVAEITEADDSYFLNDYKRRGFAIVYYDLIAHLADNPDVAVSYTMNGQSFTNISAADVQGDIDAMVHHPFIRKWFHFQPVQLERPEPCTL</sequence>
<evidence type="ECO:0000313" key="3">
    <source>
        <dbReference type="Proteomes" id="UP000199167"/>
    </source>
</evidence>
<dbReference type="AlphaFoldDB" id="A0A1I0QTB4"/>
<keyword evidence="1" id="KW-1133">Transmembrane helix</keyword>
<protein>
    <submittedName>
        <fullName evidence="2">Uncharacterized protein</fullName>
    </submittedName>
</protein>
<gene>
    <name evidence="2" type="ORF">SAMN04488515_2165</name>
</gene>
<feature type="transmembrane region" description="Helical" evidence="1">
    <location>
        <begin position="180"/>
        <end position="198"/>
    </location>
</feature>
<organism evidence="2 3">
    <name type="scientific">Cognatiyoonia koreensis</name>
    <dbReference type="NCBI Taxonomy" id="364200"/>
    <lineage>
        <taxon>Bacteria</taxon>
        <taxon>Pseudomonadati</taxon>
        <taxon>Pseudomonadota</taxon>
        <taxon>Alphaproteobacteria</taxon>
        <taxon>Rhodobacterales</taxon>
        <taxon>Paracoccaceae</taxon>
        <taxon>Cognatiyoonia</taxon>
    </lineage>
</organism>
<keyword evidence="3" id="KW-1185">Reference proteome</keyword>
<dbReference type="EMBL" id="FOIZ01000001">
    <property type="protein sequence ID" value="SEW30583.1"/>
    <property type="molecule type" value="Genomic_DNA"/>
</dbReference>
<dbReference type="Pfam" id="PF04134">
    <property type="entry name" value="DCC1-like"/>
    <property type="match status" value="1"/>
</dbReference>
<name>A0A1I0QTB4_9RHOB</name>
<feature type="transmembrane region" description="Helical" evidence="1">
    <location>
        <begin position="323"/>
        <end position="345"/>
    </location>
</feature>
<keyword evidence="1" id="KW-0812">Transmembrane</keyword>
<dbReference type="PROSITE" id="PS51354">
    <property type="entry name" value="GLUTAREDOXIN_2"/>
    <property type="match status" value="1"/>
</dbReference>
<reference evidence="2 3" key="1">
    <citation type="submission" date="2016-10" db="EMBL/GenBank/DDBJ databases">
        <authorList>
            <person name="de Groot N.N."/>
        </authorList>
    </citation>
    <scope>NUCLEOTIDE SEQUENCE [LARGE SCALE GENOMIC DNA]</scope>
    <source>
        <strain evidence="2 3">DSM 17925</strain>
    </source>
</reference>
<dbReference type="Proteomes" id="UP000199167">
    <property type="component" value="Unassembled WGS sequence"/>
</dbReference>
<keyword evidence="1" id="KW-0472">Membrane</keyword>
<evidence type="ECO:0000256" key="1">
    <source>
        <dbReference type="SAM" id="Phobius"/>
    </source>
</evidence>
<accession>A0A1I0QTB4</accession>
<feature type="transmembrane region" description="Helical" evidence="1">
    <location>
        <begin position="417"/>
        <end position="437"/>
    </location>
</feature>